<accession>A0A9Q8V972</accession>
<proteinExistence type="predicted"/>
<sequence>MATAVSTLPVADNPSCFFDALPTDVILTILTSLNSLGAVENVLRASRHARRVYLESQAWIIKKLCKTCVYPANMDVAFITLAMLRIHPSDIGRTIDLFSQVTDAPWVVVDQFLDRKTLQLEFLRLADHVNQLAEVYARAHNPEWFWRQLALKFNRCWPRRNGPSPLRFNPEQVAMRTEVATQVWRITEGIGLEALPKVRHSPEMLQLIQRSFWTRELSVRGSLLTGRLKALGEPISDLGMWFEDEAISSGVNRFLRLLTGAAQHLADVNSGKDLTLVYPHAREQLWEQSWLLGSRLWARMVRWPRPLITTDQIDSVIGLCDEAMAKYVDDADGTPWYFESPGMSTLFVRRLADGRMKRPLEHMRGVFFNAVVQNRLVMDVEDWRELDSGSAE</sequence>
<evidence type="ECO:0000313" key="2">
    <source>
        <dbReference type="Proteomes" id="UP000829364"/>
    </source>
</evidence>
<keyword evidence="2" id="KW-1185">Reference proteome</keyword>
<evidence type="ECO:0008006" key="3">
    <source>
        <dbReference type="Google" id="ProtNLM"/>
    </source>
</evidence>
<organism evidence="1 2">
    <name type="scientific">Purpureocillium takamizusanense</name>
    <dbReference type="NCBI Taxonomy" id="2060973"/>
    <lineage>
        <taxon>Eukaryota</taxon>
        <taxon>Fungi</taxon>
        <taxon>Dikarya</taxon>
        <taxon>Ascomycota</taxon>
        <taxon>Pezizomycotina</taxon>
        <taxon>Sordariomycetes</taxon>
        <taxon>Hypocreomycetidae</taxon>
        <taxon>Hypocreales</taxon>
        <taxon>Ophiocordycipitaceae</taxon>
        <taxon>Purpureocillium</taxon>
    </lineage>
</organism>
<name>A0A9Q8V972_9HYPO</name>
<evidence type="ECO:0000313" key="1">
    <source>
        <dbReference type="EMBL" id="UNI17930.1"/>
    </source>
</evidence>
<dbReference type="KEGG" id="ptkz:JDV02_004238"/>
<dbReference type="RefSeq" id="XP_047841411.1">
    <property type="nucleotide sequence ID" value="XM_047985435.1"/>
</dbReference>
<protein>
    <recommendedName>
        <fullName evidence="3">F-box domain-containing protein</fullName>
    </recommendedName>
</protein>
<dbReference type="EMBL" id="CP086356">
    <property type="protein sequence ID" value="UNI17930.1"/>
    <property type="molecule type" value="Genomic_DNA"/>
</dbReference>
<dbReference type="OrthoDB" id="4923501at2759"/>
<gene>
    <name evidence="1" type="ORF">JDV02_004238</name>
</gene>
<dbReference type="Proteomes" id="UP000829364">
    <property type="component" value="Chromosome 3"/>
</dbReference>
<dbReference type="GeneID" id="72066193"/>
<reference evidence="1" key="1">
    <citation type="submission" date="2021-11" db="EMBL/GenBank/DDBJ databases">
        <title>Purpureocillium_takamizusanense_genome.</title>
        <authorList>
            <person name="Nguyen N.-H."/>
        </authorList>
    </citation>
    <scope>NUCLEOTIDE SEQUENCE</scope>
    <source>
        <strain evidence="1">PT3</strain>
    </source>
</reference>
<dbReference type="AlphaFoldDB" id="A0A9Q8V972"/>